<accession>A0ABD5WKA8</accession>
<sequence>MIDDKRVVAAVPARGGSTTVPNKNRRSLAGKPLVAWPIDVAAETPEIDRTVVTTDDDDIASTAREWGAEVVERPDSLAEDDSLVVDALRHLVGELRAEGETAEYMVMLEPTCPLRTPGDVRRCLDRLADPSADYDSVATFTEADPSPHRLWDIRDGEPEPFVEGADPWLPRQEQPDGYELTGAVYAFEIDRLPEEGTGLLFGEAGAVTMPRERAVDIDTEFDFGLAELLLEEGIHE</sequence>
<name>A0ABD5WKA8_9EURY</name>
<dbReference type="InterPro" id="IPR050793">
    <property type="entry name" value="CMP-NeuNAc_synthase"/>
</dbReference>
<dbReference type="Proteomes" id="UP001596407">
    <property type="component" value="Unassembled WGS sequence"/>
</dbReference>
<dbReference type="Gene3D" id="3.90.550.10">
    <property type="entry name" value="Spore Coat Polysaccharide Biosynthesis Protein SpsA, Chain A"/>
    <property type="match status" value="1"/>
</dbReference>
<organism evidence="1 2">
    <name type="scientific">Halorussus caseinilyticus</name>
    <dbReference type="NCBI Taxonomy" id="3034025"/>
    <lineage>
        <taxon>Archaea</taxon>
        <taxon>Methanobacteriati</taxon>
        <taxon>Methanobacteriota</taxon>
        <taxon>Stenosarchaea group</taxon>
        <taxon>Halobacteria</taxon>
        <taxon>Halobacteriales</taxon>
        <taxon>Haladaptataceae</taxon>
        <taxon>Halorussus</taxon>
    </lineage>
</organism>
<dbReference type="AlphaFoldDB" id="A0ABD5WKA8"/>
<dbReference type="PANTHER" id="PTHR21485:SF6">
    <property type="entry name" value="N-ACYLNEURAMINATE CYTIDYLYLTRANSFERASE-RELATED"/>
    <property type="match status" value="1"/>
</dbReference>
<keyword evidence="1" id="KW-0548">Nucleotidyltransferase</keyword>
<keyword evidence="1" id="KW-0808">Transferase</keyword>
<dbReference type="SUPFAM" id="SSF53448">
    <property type="entry name" value="Nucleotide-diphospho-sugar transferases"/>
    <property type="match status" value="1"/>
</dbReference>
<dbReference type="InterPro" id="IPR029044">
    <property type="entry name" value="Nucleotide-diphossugar_trans"/>
</dbReference>
<dbReference type="EMBL" id="JBHSZH010000001">
    <property type="protein sequence ID" value="MFC7079056.1"/>
    <property type="molecule type" value="Genomic_DNA"/>
</dbReference>
<protein>
    <submittedName>
        <fullName evidence="1">Cytidylyltransferase domain-containing protein</fullName>
    </submittedName>
</protein>
<evidence type="ECO:0000313" key="2">
    <source>
        <dbReference type="Proteomes" id="UP001596407"/>
    </source>
</evidence>
<dbReference type="PANTHER" id="PTHR21485">
    <property type="entry name" value="HAD SUPERFAMILY MEMBERS CMAS AND KDSC"/>
    <property type="match status" value="1"/>
</dbReference>
<reference evidence="1 2" key="1">
    <citation type="journal article" date="2019" name="Int. J. Syst. Evol. Microbiol.">
        <title>The Global Catalogue of Microorganisms (GCM) 10K type strain sequencing project: providing services to taxonomists for standard genome sequencing and annotation.</title>
        <authorList>
            <consortium name="The Broad Institute Genomics Platform"/>
            <consortium name="The Broad Institute Genome Sequencing Center for Infectious Disease"/>
            <person name="Wu L."/>
            <person name="Ma J."/>
        </authorList>
    </citation>
    <scope>NUCLEOTIDE SEQUENCE [LARGE SCALE GENOMIC DNA]</scope>
    <source>
        <strain evidence="1 2">DT72</strain>
    </source>
</reference>
<keyword evidence="2" id="KW-1185">Reference proteome</keyword>
<comment type="caution">
    <text evidence="1">The sequence shown here is derived from an EMBL/GenBank/DDBJ whole genome shotgun (WGS) entry which is preliminary data.</text>
</comment>
<proteinExistence type="predicted"/>
<dbReference type="Pfam" id="PF02348">
    <property type="entry name" value="CTP_transf_3"/>
    <property type="match status" value="1"/>
</dbReference>
<dbReference type="GO" id="GO:0016779">
    <property type="term" value="F:nucleotidyltransferase activity"/>
    <property type="evidence" value="ECO:0007669"/>
    <property type="project" value="UniProtKB-KW"/>
</dbReference>
<dbReference type="RefSeq" id="WP_276282376.1">
    <property type="nucleotide sequence ID" value="NZ_CP119810.1"/>
</dbReference>
<dbReference type="CDD" id="cd02513">
    <property type="entry name" value="CMP-NeuAc_Synthase"/>
    <property type="match status" value="1"/>
</dbReference>
<dbReference type="GeneID" id="79305503"/>
<gene>
    <name evidence="1" type="ORF">ACFQJ6_01800</name>
</gene>
<evidence type="ECO:0000313" key="1">
    <source>
        <dbReference type="EMBL" id="MFC7079056.1"/>
    </source>
</evidence>
<dbReference type="InterPro" id="IPR003329">
    <property type="entry name" value="Cytidylyl_trans"/>
</dbReference>